<feature type="compositionally biased region" description="Low complexity" evidence="1">
    <location>
        <begin position="603"/>
        <end position="612"/>
    </location>
</feature>
<dbReference type="AlphaFoldDB" id="A0A060SQH6"/>
<gene>
    <name evidence="3" type="ORF">BN946_scf184847.g6</name>
</gene>
<sequence>MLSVRKAFSRVPHRAGSEAEIYEPLTHALRRKTKHKSRCPGFIFEQTFQRSIRPLRLGYAKPHICCFAVENRGAIQRSRKGSRVEFGYAELFIHVAADPTDDFFVDPDPAAPANTLASHDFTRQFLVDDTMDQAQYRKVSAQYKHVNRTYGHHLACVVEVFARQQRIFLFTISFSGSMARLHRWDRSGCVVSQAFDVRERPDILAEFLWRFSRLSAAGRGHDNTVRPASPAEESLFRTVVRDYVASQLDIAGVELDKAVSAHYQPEHVTSIRVSSQSPGSVGQETYIVSRPVVSPLSLDGRSTRGYWAVNASSKQIGFLKDTWRTCSAKEVEGDVLKRLNELGVRNVPTLATHGDVLENGETGVGYSLRTLRGTEELLHSTHDAFIAMRDALAKDSRIHRDLSVGNIVLVKEKGRTIRKGYLIDWDASDRVDDKGESLQPGRTGTWAFTSIRMLRPSFAQGKHTFKDDMEALVYVVLYCALFYLPHDLTAEDLTGLHRAFFEKRVMIKDVPTGGDAKISNARSRDITGRVHFGSAGFREWLETVLDYHTPFRSQVPVGMGEKWEPETLDAYWTRFLETHTLERDDRTVHQLDMFDHWDDDSPYSEPVPSPESQRSERDPPGSDTAAVGHLRRKRSRSPNGQPAASSSRSKRAREGHFARPCEPPTRRSQRIREQQSRMEVAAAAAVTINKPSVKTMAANGARSTIGSSVRQRK</sequence>
<dbReference type="EMBL" id="CCBP010000208">
    <property type="protein sequence ID" value="CDO74698.1"/>
    <property type="molecule type" value="Genomic_DNA"/>
</dbReference>
<protein>
    <recommendedName>
        <fullName evidence="2">Fungal-type protein kinase domain-containing protein</fullName>
    </recommendedName>
</protein>
<evidence type="ECO:0000259" key="2">
    <source>
        <dbReference type="Pfam" id="PF17667"/>
    </source>
</evidence>
<reference evidence="3" key="1">
    <citation type="submission" date="2014-01" db="EMBL/GenBank/DDBJ databases">
        <title>The genome of the white-rot fungus Pycnoporus cinnabarinus: a basidiomycete model with a versatile arsenal for lignocellulosic biomass breakdown.</title>
        <authorList>
            <person name="Levasseur A."/>
            <person name="Lomascolo A."/>
            <person name="Ruiz-Duenas F.J."/>
            <person name="Uzan E."/>
            <person name="Piumi F."/>
            <person name="Kues U."/>
            <person name="Ram A.F.J."/>
            <person name="Murat C."/>
            <person name="Haon M."/>
            <person name="Benoit I."/>
            <person name="Arfi Y."/>
            <person name="Chevret D."/>
            <person name="Drula E."/>
            <person name="Kwon M.J."/>
            <person name="Gouret P."/>
            <person name="Lesage-Meessen L."/>
            <person name="Lombard V."/>
            <person name="Mariette J."/>
            <person name="Noirot C."/>
            <person name="Park J."/>
            <person name="Patyshakuliyeva A."/>
            <person name="Wieneger R.A.B."/>
            <person name="Wosten H.A.B."/>
            <person name="Martin F."/>
            <person name="Coutinho P.M."/>
            <person name="de Vries R."/>
            <person name="Martinez A.T."/>
            <person name="Klopp C."/>
            <person name="Pontarotti P."/>
            <person name="Henrissat B."/>
            <person name="Record E."/>
        </authorList>
    </citation>
    <scope>NUCLEOTIDE SEQUENCE [LARGE SCALE GENOMIC DNA]</scope>
    <source>
        <strain evidence="3">BRFM137</strain>
    </source>
</reference>
<dbReference type="InterPro" id="IPR011009">
    <property type="entry name" value="Kinase-like_dom_sf"/>
</dbReference>
<dbReference type="Gene3D" id="1.10.510.10">
    <property type="entry name" value="Transferase(Phosphotransferase) domain 1"/>
    <property type="match status" value="1"/>
</dbReference>
<dbReference type="OrthoDB" id="3265188at2759"/>
<feature type="compositionally biased region" description="Polar residues" evidence="1">
    <location>
        <begin position="701"/>
        <end position="713"/>
    </location>
</feature>
<feature type="region of interest" description="Disordered" evidence="1">
    <location>
        <begin position="596"/>
        <end position="678"/>
    </location>
</feature>
<accession>A0A060SQH6</accession>
<dbReference type="SUPFAM" id="SSF56112">
    <property type="entry name" value="Protein kinase-like (PK-like)"/>
    <property type="match status" value="1"/>
</dbReference>
<dbReference type="STRING" id="5643.A0A060SQH6"/>
<dbReference type="OMA" id="WYFIISR"/>
<name>A0A060SQH6_PYCCI</name>
<feature type="domain" description="Fungal-type protein kinase" evidence="2">
    <location>
        <begin position="364"/>
        <end position="478"/>
    </location>
</feature>
<dbReference type="Proteomes" id="UP000029665">
    <property type="component" value="Unassembled WGS sequence"/>
</dbReference>
<dbReference type="PANTHER" id="PTHR38248:SF2">
    <property type="entry name" value="FUNK1 11"/>
    <property type="match status" value="1"/>
</dbReference>
<keyword evidence="4" id="KW-1185">Reference proteome</keyword>
<evidence type="ECO:0000256" key="1">
    <source>
        <dbReference type="SAM" id="MobiDB-lite"/>
    </source>
</evidence>
<evidence type="ECO:0000313" key="4">
    <source>
        <dbReference type="Proteomes" id="UP000029665"/>
    </source>
</evidence>
<feature type="region of interest" description="Disordered" evidence="1">
    <location>
        <begin position="694"/>
        <end position="713"/>
    </location>
</feature>
<organism evidence="3 4">
    <name type="scientific">Pycnoporus cinnabarinus</name>
    <name type="common">Cinnabar-red polypore</name>
    <name type="synonym">Trametes cinnabarina</name>
    <dbReference type="NCBI Taxonomy" id="5643"/>
    <lineage>
        <taxon>Eukaryota</taxon>
        <taxon>Fungi</taxon>
        <taxon>Dikarya</taxon>
        <taxon>Basidiomycota</taxon>
        <taxon>Agaricomycotina</taxon>
        <taxon>Agaricomycetes</taxon>
        <taxon>Polyporales</taxon>
        <taxon>Polyporaceae</taxon>
        <taxon>Trametes</taxon>
    </lineage>
</organism>
<dbReference type="PANTHER" id="PTHR38248">
    <property type="entry name" value="FUNK1 6"/>
    <property type="match status" value="1"/>
</dbReference>
<dbReference type="HOGENOM" id="CLU_006410_5_0_1"/>
<proteinExistence type="predicted"/>
<comment type="caution">
    <text evidence="3">The sequence shown here is derived from an EMBL/GenBank/DDBJ whole genome shotgun (WGS) entry which is preliminary data.</text>
</comment>
<dbReference type="InterPro" id="IPR040976">
    <property type="entry name" value="Pkinase_fungal"/>
</dbReference>
<evidence type="ECO:0000313" key="3">
    <source>
        <dbReference type="EMBL" id="CDO74698.1"/>
    </source>
</evidence>
<feature type="domain" description="Fungal-type protein kinase" evidence="2">
    <location>
        <begin position="145"/>
        <end position="360"/>
    </location>
</feature>
<dbReference type="Pfam" id="PF17667">
    <property type="entry name" value="Pkinase_fungal"/>
    <property type="match status" value="2"/>
</dbReference>